<dbReference type="Proteomes" id="UP000538292">
    <property type="component" value="Unassembled WGS sequence"/>
</dbReference>
<dbReference type="SUPFAM" id="SSF53474">
    <property type="entry name" value="alpha/beta-Hydrolases"/>
    <property type="match status" value="1"/>
</dbReference>
<evidence type="ECO:0000256" key="1">
    <source>
        <dbReference type="ARBA" id="ARBA00022679"/>
    </source>
</evidence>
<evidence type="ECO:0000313" key="5">
    <source>
        <dbReference type="EMBL" id="MBA4601700.1"/>
    </source>
</evidence>
<comment type="function">
    <text evidence="2">Transfers an acetyl group from acetyl-CoA to L-homoserine, forming acetyl-L-homoserine.</text>
</comment>
<feature type="domain" description="AB hydrolase-1" evidence="4">
    <location>
        <begin position="43"/>
        <end position="339"/>
    </location>
</feature>
<evidence type="ECO:0000256" key="2">
    <source>
        <dbReference type="HAMAP-Rule" id="MF_00296"/>
    </source>
</evidence>
<evidence type="ECO:0000313" key="6">
    <source>
        <dbReference type="Proteomes" id="UP000538292"/>
    </source>
</evidence>
<dbReference type="Gene3D" id="3.40.50.1820">
    <property type="entry name" value="alpha/beta hydrolase"/>
    <property type="match status" value="1"/>
</dbReference>
<feature type="active site" evidence="2 3">
    <location>
        <position position="300"/>
    </location>
</feature>
<dbReference type="GO" id="GO:0009092">
    <property type="term" value="P:homoserine metabolic process"/>
    <property type="evidence" value="ECO:0007669"/>
    <property type="project" value="TreeGrafter"/>
</dbReference>
<dbReference type="InterPro" id="IPR008220">
    <property type="entry name" value="HAT_MetX-like"/>
</dbReference>
<evidence type="ECO:0000259" key="4">
    <source>
        <dbReference type="Pfam" id="PF00561"/>
    </source>
</evidence>
<dbReference type="PANTHER" id="PTHR32268">
    <property type="entry name" value="HOMOSERINE O-ACETYLTRANSFERASE"/>
    <property type="match status" value="1"/>
</dbReference>
<comment type="pathway">
    <text evidence="2">Amino-acid biosynthesis; L-methionine biosynthesis via de novo pathway; O-acetyl-L-homoserine from L-homoserine: step 1/1.</text>
</comment>
<dbReference type="UniPathway" id="UPA00051">
    <property type="reaction ID" value="UER00074"/>
</dbReference>
<comment type="caution">
    <text evidence="5">The sequence shown here is derived from an EMBL/GenBank/DDBJ whole genome shotgun (WGS) entry which is preliminary data.</text>
</comment>
<dbReference type="GO" id="GO:0005737">
    <property type="term" value="C:cytoplasm"/>
    <property type="evidence" value="ECO:0007669"/>
    <property type="project" value="UniProtKB-SubCell"/>
</dbReference>
<comment type="subcellular location">
    <subcellularLocation>
        <location evidence="2">Cytoplasm</location>
    </subcellularLocation>
</comment>
<dbReference type="NCBIfam" id="NF001209">
    <property type="entry name" value="PRK00175.1"/>
    <property type="match status" value="1"/>
</dbReference>
<feature type="active site" description="Nucleophile" evidence="2 3">
    <location>
        <position position="144"/>
    </location>
</feature>
<organism evidence="5 6">
    <name type="scientific">Thermoactinomyces mirandus</name>
    <dbReference type="NCBI Taxonomy" id="2756294"/>
    <lineage>
        <taxon>Bacteria</taxon>
        <taxon>Bacillati</taxon>
        <taxon>Bacillota</taxon>
        <taxon>Bacilli</taxon>
        <taxon>Bacillales</taxon>
        <taxon>Thermoactinomycetaceae</taxon>
        <taxon>Thermoactinomyces</taxon>
    </lineage>
</organism>
<keyword evidence="2" id="KW-0963">Cytoplasm</keyword>
<keyword evidence="1 2" id="KW-0808">Transferase</keyword>
<reference evidence="5 6" key="1">
    <citation type="submission" date="2020-07" db="EMBL/GenBank/DDBJ databases">
        <title>Thermoactinomyces phylogeny.</title>
        <authorList>
            <person name="Dunlap C."/>
        </authorList>
    </citation>
    <scope>NUCLEOTIDE SEQUENCE [LARGE SCALE GENOMIC DNA]</scope>
    <source>
        <strain evidence="5 6">AMNI-1</strain>
    </source>
</reference>
<comment type="catalytic activity">
    <reaction evidence="2">
        <text>L-homoserine + acetyl-CoA = O-acetyl-L-homoserine + CoA</text>
        <dbReference type="Rhea" id="RHEA:13701"/>
        <dbReference type="ChEBI" id="CHEBI:57287"/>
        <dbReference type="ChEBI" id="CHEBI:57288"/>
        <dbReference type="ChEBI" id="CHEBI:57476"/>
        <dbReference type="ChEBI" id="CHEBI:57716"/>
        <dbReference type="EC" id="2.3.1.31"/>
    </reaction>
</comment>
<keyword evidence="2 5" id="KW-0012">Acyltransferase</keyword>
<proteinExistence type="inferred from homology"/>
<name>A0A7W2ARL2_9BACL</name>
<dbReference type="EC" id="2.3.1.31" evidence="2"/>
<accession>A0A7W2ARL2</accession>
<dbReference type="Pfam" id="PF00561">
    <property type="entry name" value="Abhydrolase_1"/>
    <property type="match status" value="1"/>
</dbReference>
<dbReference type="InterPro" id="IPR029058">
    <property type="entry name" value="AB_hydrolase_fold"/>
</dbReference>
<dbReference type="PIRSF" id="PIRSF000443">
    <property type="entry name" value="Homoser_Ac_trans"/>
    <property type="match status" value="1"/>
</dbReference>
<dbReference type="NCBIfam" id="TIGR01392">
    <property type="entry name" value="homoserO_Ac_trn"/>
    <property type="match status" value="1"/>
</dbReference>
<dbReference type="GO" id="GO:0009086">
    <property type="term" value="P:methionine biosynthetic process"/>
    <property type="evidence" value="ECO:0007669"/>
    <property type="project" value="UniProtKB-UniRule"/>
</dbReference>
<dbReference type="PANTHER" id="PTHR32268:SF11">
    <property type="entry name" value="HOMOSERINE O-ACETYLTRANSFERASE"/>
    <property type="match status" value="1"/>
</dbReference>
<dbReference type="InterPro" id="IPR000073">
    <property type="entry name" value="AB_hydrolase_1"/>
</dbReference>
<feature type="binding site" evidence="2">
    <location>
        <position position="213"/>
    </location>
    <ligand>
        <name>substrate</name>
    </ligand>
</feature>
<dbReference type="AlphaFoldDB" id="A0A7W2ARL2"/>
<feature type="binding site" evidence="2">
    <location>
        <position position="334"/>
    </location>
    <ligand>
        <name>substrate</name>
    </ligand>
</feature>
<keyword evidence="6" id="KW-1185">Reference proteome</keyword>
<gene>
    <name evidence="2" type="primary">metXA</name>
    <name evidence="5" type="ORF">H2C83_05055</name>
</gene>
<dbReference type="Gene3D" id="1.10.1740.110">
    <property type="match status" value="1"/>
</dbReference>
<keyword evidence="2" id="KW-0486">Methionine biosynthesis</keyword>
<dbReference type="HAMAP" id="MF_00296">
    <property type="entry name" value="MetX_acyltransf"/>
    <property type="match status" value="1"/>
</dbReference>
<comment type="similarity">
    <text evidence="2">Belongs to the AB hydrolase superfamily. MetX family.</text>
</comment>
<dbReference type="GO" id="GO:0004414">
    <property type="term" value="F:homoserine O-acetyltransferase activity"/>
    <property type="evidence" value="ECO:0007669"/>
    <property type="project" value="UniProtKB-UniRule"/>
</dbReference>
<comment type="caution">
    <text evidence="2">Lacks conserved residue(s) required for the propagation of feature annotation.</text>
</comment>
<evidence type="ECO:0000256" key="3">
    <source>
        <dbReference type="PIRSR" id="PIRSR000443-1"/>
    </source>
</evidence>
<dbReference type="EMBL" id="JACEOL010000014">
    <property type="protein sequence ID" value="MBA4601700.1"/>
    <property type="molecule type" value="Genomic_DNA"/>
</dbReference>
<keyword evidence="2" id="KW-0028">Amino-acid biosynthesis</keyword>
<feature type="active site" evidence="2 3">
    <location>
        <position position="333"/>
    </location>
</feature>
<protein>
    <recommendedName>
        <fullName evidence="2">Homoserine O-acetyltransferase</fullName>
        <shortName evidence="2">HAT</shortName>
        <ecNumber evidence="2">2.3.1.31</ecNumber>
    </recommendedName>
    <alternativeName>
        <fullName evidence="2">Homoserine transacetylase</fullName>
        <shortName evidence="2">HTA</shortName>
    </alternativeName>
</protein>
<dbReference type="RefSeq" id="WP_181738440.1">
    <property type="nucleotide sequence ID" value="NZ_JACEOL010000014.1"/>
</dbReference>
<comment type="subunit">
    <text evidence="2">Homodimer.</text>
</comment>
<sequence length="357" mass="40191">MNLQLIKIKDHVHLGPFQLECGEVLPEVTIAYEKVGNIETDQVILVCHALTGDTHAVGDEANPGWWDGLIGVGKYIDLQKYTVITMNVIGGCAGSTGPASIDPCTRKEYGSRFPMVTIRDMVRVQHEALRKLGIDRLKAVIGGSMGGMMVLEWAVMYPGYMEKCIPIATGATLSTMSMAYNEIGRQAILEDPEFRGGDYYPGKGPVKGLSIARMIGMVTYRTNPLFEQRFAQQNTQNTQALVESYLHYQGKKLVNRFDANTYLRFLDAMDHHDLGRGRGGLEEAVKNISAQVLTIGIKEDIYFPVRQQREFHQICQRAGIRSSYHEFSSDYGHDAFLVEYQLFGKQIQQFLDEEWNY</sequence>